<accession>A0A4R1RQK6</accession>
<dbReference type="RefSeq" id="WP_132213649.1">
    <property type="nucleotide sequence ID" value="NZ_OX156936.1"/>
</dbReference>
<proteinExistence type="predicted"/>
<comment type="caution">
    <text evidence="1">The sequence shown here is derived from an EMBL/GenBank/DDBJ whole genome shotgun (WGS) entry which is preliminary data.</text>
</comment>
<dbReference type="AlphaFoldDB" id="A0A4R1RQK6"/>
<evidence type="ECO:0000313" key="2">
    <source>
        <dbReference type="Proteomes" id="UP000295455"/>
    </source>
</evidence>
<dbReference type="Proteomes" id="UP000295455">
    <property type="component" value="Unassembled WGS sequence"/>
</dbReference>
<dbReference type="OrthoDB" id="1447665at2"/>
<gene>
    <name evidence="1" type="ORF">EV196_10110</name>
</gene>
<reference evidence="1 2" key="1">
    <citation type="submission" date="2019-03" db="EMBL/GenBank/DDBJ databases">
        <title>Genomic Encyclopedia of Type Strains, Phase IV (KMG-IV): sequencing the most valuable type-strain genomes for metagenomic binning, comparative biology and taxonomic classification.</title>
        <authorList>
            <person name="Goeker M."/>
        </authorList>
    </citation>
    <scope>NUCLEOTIDE SEQUENCE [LARGE SCALE GENOMIC DNA]</scope>
    <source>
        <strain evidence="1 2">DSM 18792</strain>
    </source>
</reference>
<organism evidence="1 2">
    <name type="scientific">Mariniflexile fucanivorans</name>
    <dbReference type="NCBI Taxonomy" id="264023"/>
    <lineage>
        <taxon>Bacteria</taxon>
        <taxon>Pseudomonadati</taxon>
        <taxon>Bacteroidota</taxon>
        <taxon>Flavobacteriia</taxon>
        <taxon>Flavobacteriales</taxon>
        <taxon>Flavobacteriaceae</taxon>
        <taxon>Mariniflexile</taxon>
    </lineage>
</organism>
<sequence length="174" mass="19488">MKTYYSPLVKVFFFIILVSCNNKNTKTTVNHPEIAQNSVVSSKISSESTITVNGQIYNLETDPCVLQDNNDHKLLTFKGKNDDMDYNLSITLGTTTPTFENGNYILSYDENQVNFLVLVFYTEDGAYANTTSTPVVYTKNGNSSTVSCNNISLEHNLQESPNMTISFKLTCNME</sequence>
<evidence type="ECO:0000313" key="1">
    <source>
        <dbReference type="EMBL" id="TCL68596.1"/>
    </source>
</evidence>
<name>A0A4R1RQK6_9FLAO</name>
<protein>
    <submittedName>
        <fullName evidence="1">Uncharacterized protein</fullName>
    </submittedName>
</protein>
<keyword evidence="2" id="KW-1185">Reference proteome</keyword>
<dbReference type="EMBL" id="SLUP01000001">
    <property type="protein sequence ID" value="TCL68596.1"/>
    <property type="molecule type" value="Genomic_DNA"/>
</dbReference>